<keyword evidence="2" id="KW-0012">Acyltransferase</keyword>
<gene>
    <name evidence="4" type="ORF">HNR23_003046</name>
</gene>
<dbReference type="InterPro" id="IPR050832">
    <property type="entry name" value="Bact_Acetyltransf"/>
</dbReference>
<evidence type="ECO:0000256" key="2">
    <source>
        <dbReference type="ARBA" id="ARBA00023315"/>
    </source>
</evidence>
<protein>
    <submittedName>
        <fullName evidence="4">GNAT superfamily N-acetyltransferase</fullName>
    </submittedName>
</protein>
<sequence length="158" mass="17971">MPISIHEAAWDHPTGVRLRRDQERETISRYDGDLELGPKPSAADIDVFLLAAEAETGETVGCGGLRRLDPATFEIKRMYVVPEWRGRRIGRELVRALEDAARQRGAARVRLETGDKQPEAMRLYETCGYHRIERYGYYVGCEASVCYERVLDEDALTP</sequence>
<proteinExistence type="predicted"/>
<dbReference type="SUPFAM" id="SSF55729">
    <property type="entry name" value="Acyl-CoA N-acyltransferases (Nat)"/>
    <property type="match status" value="1"/>
</dbReference>
<reference evidence="4 5" key="1">
    <citation type="submission" date="2020-08" db="EMBL/GenBank/DDBJ databases">
        <title>Sequencing the genomes of 1000 actinobacteria strains.</title>
        <authorList>
            <person name="Klenk H.-P."/>
        </authorList>
    </citation>
    <scope>NUCLEOTIDE SEQUENCE [LARGE SCALE GENOMIC DNA]</scope>
    <source>
        <strain evidence="4 5">DSM 46659</strain>
    </source>
</reference>
<dbReference type="InterPro" id="IPR000182">
    <property type="entry name" value="GNAT_dom"/>
</dbReference>
<evidence type="ECO:0000313" key="5">
    <source>
        <dbReference type="Proteomes" id="UP000546642"/>
    </source>
</evidence>
<dbReference type="PROSITE" id="PS51186">
    <property type="entry name" value="GNAT"/>
    <property type="match status" value="1"/>
</dbReference>
<dbReference type="RefSeq" id="WP_184076199.1">
    <property type="nucleotide sequence ID" value="NZ_JACHDS010000001.1"/>
</dbReference>
<dbReference type="GO" id="GO:0016747">
    <property type="term" value="F:acyltransferase activity, transferring groups other than amino-acyl groups"/>
    <property type="evidence" value="ECO:0007669"/>
    <property type="project" value="InterPro"/>
</dbReference>
<keyword evidence="5" id="KW-1185">Reference proteome</keyword>
<accession>A0A7X0D6R7</accession>
<dbReference type="CDD" id="cd04301">
    <property type="entry name" value="NAT_SF"/>
    <property type="match status" value="1"/>
</dbReference>
<feature type="domain" description="N-acetyltransferase" evidence="3">
    <location>
        <begin position="3"/>
        <end position="152"/>
    </location>
</feature>
<evidence type="ECO:0000256" key="1">
    <source>
        <dbReference type="ARBA" id="ARBA00022679"/>
    </source>
</evidence>
<dbReference type="Pfam" id="PF00583">
    <property type="entry name" value="Acetyltransf_1"/>
    <property type="match status" value="1"/>
</dbReference>
<dbReference type="Proteomes" id="UP000546642">
    <property type="component" value="Unassembled WGS sequence"/>
</dbReference>
<dbReference type="AlphaFoldDB" id="A0A7X0D6R7"/>
<evidence type="ECO:0000259" key="3">
    <source>
        <dbReference type="PROSITE" id="PS51186"/>
    </source>
</evidence>
<evidence type="ECO:0000313" key="4">
    <source>
        <dbReference type="EMBL" id="MBB6172986.1"/>
    </source>
</evidence>
<dbReference type="Gene3D" id="3.40.630.30">
    <property type="match status" value="1"/>
</dbReference>
<comment type="caution">
    <text evidence="4">The sequence shown here is derived from an EMBL/GenBank/DDBJ whole genome shotgun (WGS) entry which is preliminary data.</text>
</comment>
<organism evidence="4 5">
    <name type="scientific">Nocardiopsis mwathae</name>
    <dbReference type="NCBI Taxonomy" id="1472723"/>
    <lineage>
        <taxon>Bacteria</taxon>
        <taxon>Bacillati</taxon>
        <taxon>Actinomycetota</taxon>
        <taxon>Actinomycetes</taxon>
        <taxon>Streptosporangiales</taxon>
        <taxon>Nocardiopsidaceae</taxon>
        <taxon>Nocardiopsis</taxon>
    </lineage>
</organism>
<keyword evidence="1 4" id="KW-0808">Transferase</keyword>
<name>A0A7X0D6R7_9ACTN</name>
<dbReference type="EMBL" id="JACHDS010000001">
    <property type="protein sequence ID" value="MBB6172986.1"/>
    <property type="molecule type" value="Genomic_DNA"/>
</dbReference>
<dbReference type="InterPro" id="IPR016181">
    <property type="entry name" value="Acyl_CoA_acyltransferase"/>
</dbReference>
<dbReference type="PANTHER" id="PTHR43877">
    <property type="entry name" value="AMINOALKYLPHOSPHONATE N-ACETYLTRANSFERASE-RELATED-RELATED"/>
    <property type="match status" value="1"/>
</dbReference>
<dbReference type="PANTHER" id="PTHR43877:SF2">
    <property type="entry name" value="AMINOALKYLPHOSPHONATE N-ACETYLTRANSFERASE-RELATED"/>
    <property type="match status" value="1"/>
</dbReference>